<dbReference type="KEGG" id="pmj:P9211_06721"/>
<name>A9B9U1_PROM4</name>
<proteinExistence type="predicted"/>
<protein>
    <submittedName>
        <fullName evidence="2">Uncharacterized protein</fullName>
    </submittedName>
</protein>
<sequence length="49" mass="5179">MIPFTFASLLGTPAPTAAYIGIASIALFAVMAVLVGPDYDQMNYPSKKD</sequence>
<dbReference type="RefSeq" id="WP_012195225.1">
    <property type="nucleotide sequence ID" value="NC_009976.1"/>
</dbReference>
<evidence type="ECO:0000313" key="2">
    <source>
        <dbReference type="EMBL" id="ABX08603.1"/>
    </source>
</evidence>
<keyword evidence="1" id="KW-1133">Transmembrane helix</keyword>
<feature type="transmembrane region" description="Helical" evidence="1">
    <location>
        <begin position="16"/>
        <end position="37"/>
    </location>
</feature>
<evidence type="ECO:0000313" key="3">
    <source>
        <dbReference type="Proteomes" id="UP000000788"/>
    </source>
</evidence>
<dbReference type="HOGENOM" id="CLU_3010644_0_0_3"/>
<keyword evidence="1" id="KW-0472">Membrane</keyword>
<organism evidence="2 3">
    <name type="scientific">Prochlorococcus marinus (strain MIT 9211)</name>
    <dbReference type="NCBI Taxonomy" id="93059"/>
    <lineage>
        <taxon>Bacteria</taxon>
        <taxon>Bacillati</taxon>
        <taxon>Cyanobacteriota</taxon>
        <taxon>Cyanophyceae</taxon>
        <taxon>Synechococcales</taxon>
        <taxon>Prochlorococcaceae</taxon>
        <taxon>Prochlorococcus</taxon>
    </lineage>
</organism>
<reference evidence="2 3" key="1">
    <citation type="journal article" date="2007" name="PLoS Genet.">
        <title>Patterns and implications of gene gain and loss in the evolution of Prochlorococcus.</title>
        <authorList>
            <person name="Kettler G.C."/>
            <person name="Martiny A.C."/>
            <person name="Huang K."/>
            <person name="Zucker J."/>
            <person name="Coleman M.L."/>
            <person name="Rodrigue S."/>
            <person name="Chen F."/>
            <person name="Lapidus A."/>
            <person name="Ferriera S."/>
            <person name="Johnson J."/>
            <person name="Steglich C."/>
            <person name="Church G.M."/>
            <person name="Richardson P."/>
            <person name="Chisholm S.W."/>
        </authorList>
    </citation>
    <scope>NUCLEOTIDE SEQUENCE [LARGE SCALE GENOMIC DNA]</scope>
    <source>
        <strain evidence="3">MIT 9211</strain>
    </source>
</reference>
<keyword evidence="3" id="KW-1185">Reference proteome</keyword>
<gene>
    <name evidence="2" type="ordered locus">P9211_06721</name>
</gene>
<dbReference type="Proteomes" id="UP000000788">
    <property type="component" value="Chromosome"/>
</dbReference>
<keyword evidence="1" id="KW-0812">Transmembrane</keyword>
<evidence type="ECO:0000256" key="1">
    <source>
        <dbReference type="SAM" id="Phobius"/>
    </source>
</evidence>
<dbReference type="AlphaFoldDB" id="A9B9U1"/>
<dbReference type="EMBL" id="CP000878">
    <property type="protein sequence ID" value="ABX08603.1"/>
    <property type="molecule type" value="Genomic_DNA"/>
</dbReference>
<accession>A9B9U1</accession>
<dbReference type="eggNOG" id="ENOG5032HUR">
    <property type="taxonomic scope" value="Bacteria"/>
</dbReference>